<dbReference type="InterPro" id="IPR035897">
    <property type="entry name" value="Toll_tir_struct_dom_sf"/>
</dbReference>
<feature type="domain" description="TIR" evidence="11">
    <location>
        <begin position="379"/>
        <end position="564"/>
    </location>
</feature>
<evidence type="ECO:0000313" key="14">
    <source>
        <dbReference type="Proteomes" id="UP000824219"/>
    </source>
</evidence>
<dbReference type="PANTHER" id="PTHR11890">
    <property type="entry name" value="INTERLEUKIN-1 RECEPTOR FAMILY MEMBER"/>
    <property type="match status" value="1"/>
</dbReference>
<dbReference type="GO" id="GO:0016787">
    <property type="term" value="F:hydrolase activity"/>
    <property type="evidence" value="ECO:0007669"/>
    <property type="project" value="UniProtKB-KW"/>
</dbReference>
<dbReference type="EMBL" id="JAHKSW010000006">
    <property type="protein sequence ID" value="KAG7331530.1"/>
    <property type="molecule type" value="Genomic_DNA"/>
</dbReference>
<evidence type="ECO:0000259" key="11">
    <source>
        <dbReference type="PROSITE" id="PS50104"/>
    </source>
</evidence>
<protein>
    <submittedName>
        <fullName evidence="13">Uncharacterized protein</fullName>
    </submittedName>
</protein>
<evidence type="ECO:0000256" key="8">
    <source>
        <dbReference type="ARBA" id="ARBA00023319"/>
    </source>
</evidence>
<evidence type="ECO:0000256" key="4">
    <source>
        <dbReference type="ARBA" id="ARBA00022801"/>
    </source>
</evidence>
<evidence type="ECO:0000256" key="5">
    <source>
        <dbReference type="ARBA" id="ARBA00023027"/>
    </source>
</evidence>
<dbReference type="SUPFAM" id="SSF52200">
    <property type="entry name" value="Toll/Interleukin receptor TIR domain"/>
    <property type="match status" value="1"/>
</dbReference>
<dbReference type="InterPro" id="IPR015621">
    <property type="entry name" value="IL-1_rcpt_fam"/>
</dbReference>
<keyword evidence="8" id="KW-0393">Immunoglobulin domain</keyword>
<evidence type="ECO:0000313" key="13">
    <source>
        <dbReference type="EMBL" id="KAG7331530.1"/>
    </source>
</evidence>
<comment type="caution">
    <text evidence="13">The sequence shown here is derived from an EMBL/GenBank/DDBJ whole genome shotgun (WGS) entry which is preliminary data.</text>
</comment>
<dbReference type="PROSITE" id="PS50835">
    <property type="entry name" value="IG_LIKE"/>
    <property type="match status" value="1"/>
</dbReference>
<evidence type="ECO:0000256" key="6">
    <source>
        <dbReference type="ARBA" id="ARBA00023157"/>
    </source>
</evidence>
<dbReference type="OrthoDB" id="9940746at2759"/>
<keyword evidence="9" id="KW-0472">Membrane</keyword>
<keyword evidence="9" id="KW-0812">Transmembrane</keyword>
<organism evidence="13 14">
    <name type="scientific">Hemibagrus wyckioides</name>
    <dbReference type="NCBI Taxonomy" id="337641"/>
    <lineage>
        <taxon>Eukaryota</taxon>
        <taxon>Metazoa</taxon>
        <taxon>Chordata</taxon>
        <taxon>Craniata</taxon>
        <taxon>Vertebrata</taxon>
        <taxon>Euteleostomi</taxon>
        <taxon>Actinopterygii</taxon>
        <taxon>Neopterygii</taxon>
        <taxon>Teleostei</taxon>
        <taxon>Ostariophysi</taxon>
        <taxon>Siluriformes</taxon>
        <taxon>Bagridae</taxon>
        <taxon>Hemibagrus</taxon>
    </lineage>
</organism>
<feature type="chain" id="PRO_5038920471" evidence="10">
    <location>
        <begin position="30"/>
        <end position="576"/>
    </location>
</feature>
<keyword evidence="6" id="KW-1015">Disulfide bond</keyword>
<dbReference type="Gene3D" id="2.60.40.10">
    <property type="entry name" value="Immunoglobulins"/>
    <property type="match status" value="3"/>
</dbReference>
<evidence type="ECO:0000256" key="1">
    <source>
        <dbReference type="ARBA" id="ARBA00009752"/>
    </source>
</evidence>
<dbReference type="AlphaFoldDB" id="A0A9D3P246"/>
<feature type="signal peptide" evidence="10">
    <location>
        <begin position="1"/>
        <end position="29"/>
    </location>
</feature>
<keyword evidence="7" id="KW-0325">Glycoprotein</keyword>
<dbReference type="PROSITE" id="PS50104">
    <property type="entry name" value="TIR"/>
    <property type="match status" value="1"/>
</dbReference>
<keyword evidence="14" id="KW-1185">Reference proteome</keyword>
<dbReference type="InterPro" id="IPR007110">
    <property type="entry name" value="Ig-like_dom"/>
</dbReference>
<dbReference type="SUPFAM" id="SSF48726">
    <property type="entry name" value="Immunoglobulin"/>
    <property type="match status" value="3"/>
</dbReference>
<dbReference type="GO" id="GO:0004908">
    <property type="term" value="F:interleukin-1 receptor activity"/>
    <property type="evidence" value="ECO:0007669"/>
    <property type="project" value="InterPro"/>
</dbReference>
<gene>
    <name evidence="13" type="ORF">KOW79_005499</name>
</gene>
<feature type="transmembrane region" description="Helical" evidence="9">
    <location>
        <begin position="334"/>
        <end position="357"/>
    </location>
</feature>
<evidence type="ECO:0000256" key="2">
    <source>
        <dbReference type="ARBA" id="ARBA00022729"/>
    </source>
</evidence>
<evidence type="ECO:0000256" key="7">
    <source>
        <dbReference type="ARBA" id="ARBA00023180"/>
    </source>
</evidence>
<sequence length="576" mass="65821">MRGFGQLYERMIDCCGILLILALSLQCEGYIDTKQLSAGHVSILNFDVFSEDDNVKSVNWTREPNQDWDAGLRVINHSLWFFPAQESHTGNYSCYFSDIDGPSEMHFSISVAKHECPPVTKAPVYLQKDRRQHLVCDCEVKRKITDLNSASIVSWTWMKDCRPLSWNEKSDMIKFHRVSEEDTGVYTCIMNFTLNGTSYIAARSIQVFLTEPGPVPQKPRVIKPQQETLAVQLGSKQVLHCKVFVGPGSCQTDHLDFFTLYWLLNNNYIENNPSKFSVEQNCTTENNVKYLHNKLTIYQVQEEFFNIPFRCVALSSYGHDNGTIILIPSSERTLYVTLAVFTAFAVVALCILVLYQFKVDLVLTYRSLSPCLKELNDGKLYDAYVSYLHGDDHTVSSATTFTLRVLPEVLEDRFGYKLFISDRDAYPGTAIPDAISETVGKSRRLIIVLTPEAFTNTSENEVGLLNKMSTEHLSLNNNITTTDPNLSELSRPNWGPYECWVGLYDALVKECLQVILVQVGGDVDEALLPESLRYVKHTQGILKWKQHYTIKPNRRFWKQMRYRMPPVQKARHGFTV</sequence>
<feature type="domain" description="Ig-like" evidence="12">
    <location>
        <begin position="117"/>
        <end position="206"/>
    </location>
</feature>
<dbReference type="PRINTS" id="PR01537">
    <property type="entry name" value="INTRLKN1R1F"/>
</dbReference>
<keyword evidence="2 10" id="KW-0732">Signal</keyword>
<evidence type="ECO:0000256" key="3">
    <source>
        <dbReference type="ARBA" id="ARBA00022737"/>
    </source>
</evidence>
<keyword evidence="9" id="KW-1133">Transmembrane helix</keyword>
<dbReference type="PANTHER" id="PTHR11890:SF26">
    <property type="entry name" value="INTERLEUKIN-1 RECEPTOR TYPE 1"/>
    <property type="match status" value="1"/>
</dbReference>
<name>A0A9D3P246_9TELE</name>
<dbReference type="InterPro" id="IPR003599">
    <property type="entry name" value="Ig_sub"/>
</dbReference>
<dbReference type="InterPro" id="IPR013783">
    <property type="entry name" value="Ig-like_fold"/>
</dbReference>
<keyword evidence="3" id="KW-0677">Repeat</keyword>
<dbReference type="Pfam" id="PF01582">
    <property type="entry name" value="TIR"/>
    <property type="match status" value="1"/>
</dbReference>
<dbReference type="InterPro" id="IPR036179">
    <property type="entry name" value="Ig-like_dom_sf"/>
</dbReference>
<evidence type="ECO:0000256" key="10">
    <source>
        <dbReference type="SAM" id="SignalP"/>
    </source>
</evidence>
<dbReference type="InterPro" id="IPR004074">
    <property type="entry name" value="IL-1_rcpt_I/II-typ"/>
</dbReference>
<accession>A0A9D3P246</accession>
<dbReference type="SMART" id="SM00255">
    <property type="entry name" value="TIR"/>
    <property type="match status" value="1"/>
</dbReference>
<dbReference type="InterPro" id="IPR000157">
    <property type="entry name" value="TIR_dom"/>
</dbReference>
<comment type="similarity">
    <text evidence="1">Belongs to the interleukin-1 receptor family.</text>
</comment>
<evidence type="ECO:0000259" key="12">
    <source>
        <dbReference type="PROSITE" id="PS50835"/>
    </source>
</evidence>
<dbReference type="Proteomes" id="UP000824219">
    <property type="component" value="Linkage Group LG06"/>
</dbReference>
<keyword evidence="4" id="KW-0378">Hydrolase</keyword>
<reference evidence="13 14" key="1">
    <citation type="submission" date="2021-06" db="EMBL/GenBank/DDBJ databases">
        <title>Chromosome-level genome assembly of the red-tail catfish (Hemibagrus wyckioides).</title>
        <authorList>
            <person name="Shao F."/>
        </authorList>
    </citation>
    <scope>NUCLEOTIDE SEQUENCE [LARGE SCALE GENOMIC DNA]</scope>
    <source>
        <strain evidence="13">EC202008001</strain>
        <tissue evidence="13">Blood</tissue>
    </source>
</reference>
<dbReference type="SMART" id="SM00409">
    <property type="entry name" value="IG"/>
    <property type="match status" value="3"/>
</dbReference>
<evidence type="ECO:0000256" key="9">
    <source>
        <dbReference type="SAM" id="Phobius"/>
    </source>
</evidence>
<dbReference type="PRINTS" id="PR01536">
    <property type="entry name" value="INTRLKN1R12F"/>
</dbReference>
<keyword evidence="5" id="KW-0520">NAD</keyword>
<proteinExistence type="inferred from homology"/>
<dbReference type="Gene3D" id="3.40.50.10140">
    <property type="entry name" value="Toll/interleukin-1 receptor homology (TIR) domain"/>
    <property type="match status" value="1"/>
</dbReference>